<keyword evidence="2" id="KW-1185">Reference proteome</keyword>
<proteinExistence type="predicted"/>
<dbReference type="Pfam" id="PF03184">
    <property type="entry name" value="DDE_1"/>
    <property type="match status" value="1"/>
</dbReference>
<gene>
    <name evidence="3" type="primary">LOC115887610</name>
</gene>
<dbReference type="OrthoDB" id="6779830at2759"/>
<name>A0A6J2YI35_SITOR</name>
<evidence type="ECO:0000313" key="2">
    <source>
        <dbReference type="Proteomes" id="UP000504635"/>
    </source>
</evidence>
<sequence>MSYHLAEQMGIENKFSAREGKAGQKWLDLFLRRWPDIFVRKAENVSIARAMGMSRPVVQAYFENLERVLTENLLFDKPGNVFNCDETGLQLNTRAGQVLAQKGSKCVPSISPGEKGETISVLACINAEGGYLPPYCIMKGKNKKEEWNDGLPPGSRIKMSEKSAYVNSEIFLDWLKNHFLPKKPNGTVLLVLDGPSSHPSNLETLQFAEEHNIILFCLPPHTTHVLQPLDRCFSNLLKGIIMKLAGGPPGTNLKTIEKPNLENIERPLSPQPGPSGLQDLLEKTPPKNVTTTDLTPGQILDKISPVPEVTLAVKKV</sequence>
<evidence type="ECO:0000259" key="1">
    <source>
        <dbReference type="Pfam" id="PF03184"/>
    </source>
</evidence>
<reference evidence="3" key="1">
    <citation type="submission" date="2025-08" db="UniProtKB">
        <authorList>
            <consortium name="RefSeq"/>
        </authorList>
    </citation>
    <scope>IDENTIFICATION</scope>
    <source>
        <tissue evidence="3">Gonads</tissue>
    </source>
</reference>
<dbReference type="AlphaFoldDB" id="A0A6J2YI35"/>
<dbReference type="Gene3D" id="3.30.420.10">
    <property type="entry name" value="Ribonuclease H-like superfamily/Ribonuclease H"/>
    <property type="match status" value="1"/>
</dbReference>
<dbReference type="Proteomes" id="UP000504635">
    <property type="component" value="Unplaced"/>
</dbReference>
<protein>
    <submittedName>
        <fullName evidence="3">Uncharacterized protein LOC115887610</fullName>
    </submittedName>
</protein>
<dbReference type="GeneID" id="115887610"/>
<dbReference type="PANTHER" id="PTHR19303">
    <property type="entry name" value="TRANSPOSON"/>
    <property type="match status" value="1"/>
</dbReference>
<dbReference type="PANTHER" id="PTHR19303:SF74">
    <property type="entry name" value="POGO TRANSPOSABLE ELEMENT WITH KRAB DOMAIN"/>
    <property type="match status" value="1"/>
</dbReference>
<dbReference type="RefSeq" id="XP_030762936.1">
    <property type="nucleotide sequence ID" value="XM_030907076.1"/>
</dbReference>
<dbReference type="InterPro" id="IPR050863">
    <property type="entry name" value="CenT-Element_Derived"/>
</dbReference>
<dbReference type="KEGG" id="soy:115887610"/>
<dbReference type="InParanoid" id="A0A6J2YI35"/>
<organism evidence="2 3">
    <name type="scientific">Sitophilus oryzae</name>
    <name type="common">Rice weevil</name>
    <name type="synonym">Curculio oryzae</name>
    <dbReference type="NCBI Taxonomy" id="7048"/>
    <lineage>
        <taxon>Eukaryota</taxon>
        <taxon>Metazoa</taxon>
        <taxon>Ecdysozoa</taxon>
        <taxon>Arthropoda</taxon>
        <taxon>Hexapoda</taxon>
        <taxon>Insecta</taxon>
        <taxon>Pterygota</taxon>
        <taxon>Neoptera</taxon>
        <taxon>Endopterygota</taxon>
        <taxon>Coleoptera</taxon>
        <taxon>Polyphaga</taxon>
        <taxon>Cucujiformia</taxon>
        <taxon>Curculionidae</taxon>
        <taxon>Dryophthorinae</taxon>
        <taxon>Sitophilus</taxon>
    </lineage>
</organism>
<dbReference type="InterPro" id="IPR036397">
    <property type="entry name" value="RNaseH_sf"/>
</dbReference>
<evidence type="ECO:0000313" key="3">
    <source>
        <dbReference type="RefSeq" id="XP_030762936.1"/>
    </source>
</evidence>
<dbReference type="GO" id="GO:0003677">
    <property type="term" value="F:DNA binding"/>
    <property type="evidence" value="ECO:0007669"/>
    <property type="project" value="TreeGrafter"/>
</dbReference>
<dbReference type="InterPro" id="IPR004875">
    <property type="entry name" value="DDE_SF_endonuclease_dom"/>
</dbReference>
<feature type="domain" description="DDE-1" evidence="1">
    <location>
        <begin position="118"/>
        <end position="235"/>
    </location>
</feature>
<accession>A0A6J2YI35</accession>
<dbReference type="GO" id="GO:0005634">
    <property type="term" value="C:nucleus"/>
    <property type="evidence" value="ECO:0007669"/>
    <property type="project" value="TreeGrafter"/>
</dbReference>